<dbReference type="Proteomes" id="UP000276133">
    <property type="component" value="Unassembled WGS sequence"/>
</dbReference>
<dbReference type="EMBL" id="REGN01002314">
    <property type="protein sequence ID" value="RNA28911.1"/>
    <property type="molecule type" value="Genomic_DNA"/>
</dbReference>
<reference evidence="1 2" key="1">
    <citation type="journal article" date="2018" name="Sci. Rep.">
        <title>Genomic signatures of local adaptation to the degree of environmental predictability in rotifers.</title>
        <authorList>
            <person name="Franch-Gras L."/>
            <person name="Hahn C."/>
            <person name="Garcia-Roger E.M."/>
            <person name="Carmona M.J."/>
            <person name="Serra M."/>
            <person name="Gomez A."/>
        </authorList>
    </citation>
    <scope>NUCLEOTIDE SEQUENCE [LARGE SCALE GENOMIC DNA]</scope>
    <source>
        <strain evidence="1">HYR1</strain>
    </source>
</reference>
<protein>
    <submittedName>
        <fullName evidence="1">Uncharacterized protein</fullName>
    </submittedName>
</protein>
<comment type="caution">
    <text evidence="1">The sequence shown here is derived from an EMBL/GenBank/DDBJ whole genome shotgun (WGS) entry which is preliminary data.</text>
</comment>
<organism evidence="1 2">
    <name type="scientific">Brachionus plicatilis</name>
    <name type="common">Marine rotifer</name>
    <name type="synonym">Brachionus muelleri</name>
    <dbReference type="NCBI Taxonomy" id="10195"/>
    <lineage>
        <taxon>Eukaryota</taxon>
        <taxon>Metazoa</taxon>
        <taxon>Spiralia</taxon>
        <taxon>Gnathifera</taxon>
        <taxon>Rotifera</taxon>
        <taxon>Eurotatoria</taxon>
        <taxon>Monogononta</taxon>
        <taxon>Pseudotrocha</taxon>
        <taxon>Ploima</taxon>
        <taxon>Brachionidae</taxon>
        <taxon>Brachionus</taxon>
    </lineage>
</organism>
<proteinExistence type="predicted"/>
<sequence length="101" mass="12124">MTHIVYAYILNNTERRKKNLKIKKSKKIFIQEKQSIVFNLVDHISKQFLLQTSPPSYYIFEIQHSKLFFKNESFYTVQPIDQFFEILNLSFASFVQKISPK</sequence>
<accession>A0A3M7RZC7</accession>
<keyword evidence="2" id="KW-1185">Reference proteome</keyword>
<evidence type="ECO:0000313" key="1">
    <source>
        <dbReference type="EMBL" id="RNA28911.1"/>
    </source>
</evidence>
<gene>
    <name evidence="1" type="ORF">BpHYR1_032405</name>
</gene>
<evidence type="ECO:0000313" key="2">
    <source>
        <dbReference type="Proteomes" id="UP000276133"/>
    </source>
</evidence>
<dbReference type="AlphaFoldDB" id="A0A3M7RZC7"/>
<name>A0A3M7RZC7_BRAPC</name>